<protein>
    <recommendedName>
        <fullName evidence="5">Protein quiver</fullName>
    </recommendedName>
</protein>
<dbReference type="AlphaFoldDB" id="A0A1D1V7G8"/>
<reference evidence="3 4" key="1">
    <citation type="journal article" date="2016" name="Nat. Commun.">
        <title>Extremotolerant tardigrade genome and improved radiotolerance of human cultured cells by tardigrade-unique protein.</title>
        <authorList>
            <person name="Hashimoto T."/>
            <person name="Horikawa D.D."/>
            <person name="Saito Y."/>
            <person name="Kuwahara H."/>
            <person name="Kozuka-Hata H."/>
            <person name="Shin-I T."/>
            <person name="Minakuchi Y."/>
            <person name="Ohishi K."/>
            <person name="Motoyama A."/>
            <person name="Aizu T."/>
            <person name="Enomoto A."/>
            <person name="Kondo K."/>
            <person name="Tanaka S."/>
            <person name="Hara Y."/>
            <person name="Koshikawa S."/>
            <person name="Sagara H."/>
            <person name="Miura T."/>
            <person name="Yokobori S."/>
            <person name="Miyagawa K."/>
            <person name="Suzuki Y."/>
            <person name="Kubo T."/>
            <person name="Oyama M."/>
            <person name="Kohara Y."/>
            <person name="Fujiyama A."/>
            <person name="Arakawa K."/>
            <person name="Katayama T."/>
            <person name="Toyoda A."/>
            <person name="Kunieda T."/>
        </authorList>
    </citation>
    <scope>NUCLEOTIDE SEQUENCE [LARGE SCALE GENOMIC DNA]</scope>
    <source>
        <strain evidence="3 4">YOKOZUNA-1</strain>
    </source>
</reference>
<feature type="signal peptide" evidence="2">
    <location>
        <begin position="1"/>
        <end position="25"/>
    </location>
</feature>
<accession>A0A1D1V7G8</accession>
<dbReference type="EMBL" id="BDGG01000003">
    <property type="protein sequence ID" value="GAU94773.1"/>
    <property type="molecule type" value="Genomic_DNA"/>
</dbReference>
<comment type="caution">
    <text evidence="3">The sequence shown here is derived from an EMBL/GenBank/DDBJ whole genome shotgun (WGS) entry which is preliminary data.</text>
</comment>
<feature type="transmembrane region" description="Helical" evidence="1">
    <location>
        <begin position="149"/>
        <end position="171"/>
    </location>
</feature>
<evidence type="ECO:0000313" key="3">
    <source>
        <dbReference type="EMBL" id="GAU94773.1"/>
    </source>
</evidence>
<evidence type="ECO:0000256" key="1">
    <source>
        <dbReference type="SAM" id="Phobius"/>
    </source>
</evidence>
<evidence type="ECO:0000313" key="4">
    <source>
        <dbReference type="Proteomes" id="UP000186922"/>
    </source>
</evidence>
<evidence type="ECO:0000256" key="2">
    <source>
        <dbReference type="SAM" id="SignalP"/>
    </source>
</evidence>
<keyword evidence="4" id="KW-1185">Reference proteome</keyword>
<proteinExistence type="predicted"/>
<keyword evidence="1" id="KW-0472">Membrane</keyword>
<keyword evidence="1" id="KW-0812">Transmembrane</keyword>
<keyword evidence="2" id="KW-0732">Signal</keyword>
<organism evidence="3 4">
    <name type="scientific">Ramazzottius varieornatus</name>
    <name type="common">Water bear</name>
    <name type="synonym">Tardigrade</name>
    <dbReference type="NCBI Taxonomy" id="947166"/>
    <lineage>
        <taxon>Eukaryota</taxon>
        <taxon>Metazoa</taxon>
        <taxon>Ecdysozoa</taxon>
        <taxon>Tardigrada</taxon>
        <taxon>Eutardigrada</taxon>
        <taxon>Parachela</taxon>
        <taxon>Hypsibioidea</taxon>
        <taxon>Ramazzottiidae</taxon>
        <taxon>Ramazzottius</taxon>
    </lineage>
</organism>
<name>A0A1D1V7G8_RAMVA</name>
<sequence length="173" mass="18741">MAFGISYRSALAFLILTSVMVYASALNCYMCNGMAMHGMPGKYSDCTNKTAYHSMGCPASTSRCLMLKGHHSVLNKTTNSFDSNFNGTVRDCMSPNNTALYFPTSQFPNGAPTKDGCYNHMVFNQPSAGNGSLSFNGTLCLCSEKECNAAYRTELSAVFFLTLAMAVFSALNR</sequence>
<feature type="chain" id="PRO_5008898127" description="Protein quiver" evidence="2">
    <location>
        <begin position="26"/>
        <end position="173"/>
    </location>
</feature>
<evidence type="ECO:0008006" key="5">
    <source>
        <dbReference type="Google" id="ProtNLM"/>
    </source>
</evidence>
<gene>
    <name evidence="3" type="primary">RvY_06492-1</name>
    <name evidence="3" type="synonym">RvY_06492.1</name>
    <name evidence="3" type="ORF">RvY_06492</name>
</gene>
<keyword evidence="1" id="KW-1133">Transmembrane helix</keyword>
<dbReference type="Proteomes" id="UP000186922">
    <property type="component" value="Unassembled WGS sequence"/>
</dbReference>